<dbReference type="FunFam" id="3.30.565.10:FF:000016">
    <property type="entry name" value="Chemotaxis protein CheA, putative"/>
    <property type="match status" value="1"/>
</dbReference>
<evidence type="ECO:0000256" key="3">
    <source>
        <dbReference type="ARBA" id="ARBA00012438"/>
    </source>
</evidence>
<dbReference type="SUPFAM" id="SSF47384">
    <property type="entry name" value="Homodimeric domain of signal transducing histidine kinase"/>
    <property type="match status" value="1"/>
</dbReference>
<dbReference type="InterPro" id="IPR004358">
    <property type="entry name" value="Sig_transdc_His_kin-like_C"/>
</dbReference>
<organism evidence="14 15">
    <name type="scientific">Anaerocolumna cellulosilytica</name>
    <dbReference type="NCBI Taxonomy" id="433286"/>
    <lineage>
        <taxon>Bacteria</taxon>
        <taxon>Bacillati</taxon>
        <taxon>Bacillota</taxon>
        <taxon>Clostridia</taxon>
        <taxon>Lachnospirales</taxon>
        <taxon>Lachnospiraceae</taxon>
        <taxon>Anaerocolumna</taxon>
    </lineage>
</organism>
<proteinExistence type="predicted"/>
<dbReference type="Pfam" id="PF01627">
    <property type="entry name" value="Hpt"/>
    <property type="match status" value="1"/>
</dbReference>
<dbReference type="GO" id="GO:0006935">
    <property type="term" value="P:chemotaxis"/>
    <property type="evidence" value="ECO:0007669"/>
    <property type="project" value="UniProtKB-KW"/>
</dbReference>
<evidence type="ECO:0000256" key="11">
    <source>
        <dbReference type="ARBA" id="ARBA00022840"/>
    </source>
</evidence>
<evidence type="ECO:0000256" key="10">
    <source>
        <dbReference type="ARBA" id="ARBA00022777"/>
    </source>
</evidence>
<evidence type="ECO:0000256" key="6">
    <source>
        <dbReference type="ARBA" id="ARBA00022500"/>
    </source>
</evidence>
<keyword evidence="5" id="KW-0963">Cytoplasm</keyword>
<dbReference type="GO" id="GO:0005737">
    <property type="term" value="C:cytoplasm"/>
    <property type="evidence" value="ECO:0007669"/>
    <property type="project" value="UniProtKB-SubCell"/>
</dbReference>
<dbReference type="SUPFAM" id="SSF47226">
    <property type="entry name" value="Histidine-containing phosphotransfer domain, HPT domain"/>
    <property type="match status" value="1"/>
</dbReference>
<dbReference type="PANTHER" id="PTHR43395:SF10">
    <property type="entry name" value="CHEMOTAXIS PROTEIN CHEA"/>
    <property type="match status" value="1"/>
</dbReference>
<dbReference type="KEGG" id="acel:acsn021_32600"/>
<dbReference type="Pfam" id="PF02518">
    <property type="entry name" value="HATPase_c"/>
    <property type="match status" value="1"/>
</dbReference>
<evidence type="ECO:0000256" key="9">
    <source>
        <dbReference type="ARBA" id="ARBA00022741"/>
    </source>
</evidence>
<dbReference type="InterPro" id="IPR008207">
    <property type="entry name" value="Sig_transdc_His_kin_Hpt_dom"/>
</dbReference>
<dbReference type="CDD" id="cd16916">
    <property type="entry name" value="HATPase_CheA-like"/>
    <property type="match status" value="1"/>
</dbReference>
<accession>A0A6S6RA06</accession>
<evidence type="ECO:0000256" key="7">
    <source>
        <dbReference type="ARBA" id="ARBA00022553"/>
    </source>
</evidence>
<dbReference type="InterPro" id="IPR005467">
    <property type="entry name" value="His_kinase_dom"/>
</dbReference>
<dbReference type="InterPro" id="IPR035891">
    <property type="entry name" value="CheY-binding_CheA"/>
</dbReference>
<dbReference type="EC" id="2.7.13.3" evidence="3"/>
<comment type="subcellular location">
    <subcellularLocation>
        <location evidence="2">Cytoplasm</location>
    </subcellularLocation>
</comment>
<dbReference type="InterPro" id="IPR036097">
    <property type="entry name" value="HisK_dim/P_sf"/>
</dbReference>
<dbReference type="Gene3D" id="3.30.565.10">
    <property type="entry name" value="Histidine kinase-like ATPase, C-terminal domain"/>
    <property type="match status" value="1"/>
</dbReference>
<evidence type="ECO:0000313" key="15">
    <source>
        <dbReference type="Proteomes" id="UP000515561"/>
    </source>
</evidence>
<name>A0A6S6RA06_9FIRM</name>
<dbReference type="Proteomes" id="UP000515561">
    <property type="component" value="Chromosome"/>
</dbReference>
<dbReference type="InterPro" id="IPR037006">
    <property type="entry name" value="CheA-like_homodim_sf"/>
</dbReference>
<comment type="function">
    <text evidence="13">Involved in the transmission of sensory signals from the chemoreceptors to the flagellar motors. CheA is autophosphorylated; it can transfer its phosphate group to either CheB or CheY.</text>
</comment>
<reference evidence="14 15" key="1">
    <citation type="journal article" date="2016" name="Int. J. Syst. Evol. Microbiol.">
        <title>Descriptions of Anaerotaenia torta gen. nov., sp. nov. and Anaerocolumna cellulosilytica gen. nov., sp. nov. isolated from a methanogenic reactor of cattle waste.</title>
        <authorList>
            <person name="Uek A."/>
            <person name="Ohtaki Y."/>
            <person name="Kaku N."/>
            <person name="Ueki K."/>
        </authorList>
    </citation>
    <scope>NUCLEOTIDE SEQUENCE [LARGE SCALE GENOMIC DNA]</scope>
    <source>
        <strain evidence="14 15">SN021</strain>
    </source>
</reference>
<dbReference type="InterPro" id="IPR004105">
    <property type="entry name" value="CheA-like_dim"/>
</dbReference>
<dbReference type="EMBL" id="AP023367">
    <property type="protein sequence ID" value="BCJ95691.1"/>
    <property type="molecule type" value="Genomic_DNA"/>
</dbReference>
<evidence type="ECO:0000256" key="4">
    <source>
        <dbReference type="ARBA" id="ARBA00021495"/>
    </source>
</evidence>
<dbReference type="SMART" id="SM00387">
    <property type="entry name" value="HATPase_c"/>
    <property type="match status" value="1"/>
</dbReference>
<dbReference type="GO" id="GO:0000155">
    <property type="term" value="F:phosphorelay sensor kinase activity"/>
    <property type="evidence" value="ECO:0007669"/>
    <property type="project" value="InterPro"/>
</dbReference>
<evidence type="ECO:0000256" key="1">
    <source>
        <dbReference type="ARBA" id="ARBA00000085"/>
    </source>
</evidence>
<evidence type="ECO:0000256" key="2">
    <source>
        <dbReference type="ARBA" id="ARBA00004496"/>
    </source>
</evidence>
<dbReference type="SMART" id="SM00260">
    <property type="entry name" value="CheW"/>
    <property type="match status" value="1"/>
</dbReference>
<dbReference type="CDD" id="cd00088">
    <property type="entry name" value="HPT"/>
    <property type="match status" value="1"/>
</dbReference>
<dbReference type="SMART" id="SM00073">
    <property type="entry name" value="HPT"/>
    <property type="match status" value="1"/>
</dbReference>
<keyword evidence="10" id="KW-0418">Kinase</keyword>
<keyword evidence="6" id="KW-0145">Chemotaxis</keyword>
<dbReference type="Gene3D" id="1.10.287.560">
    <property type="entry name" value="Histidine kinase CheA-like, homodimeric domain"/>
    <property type="match status" value="1"/>
</dbReference>
<dbReference type="InterPro" id="IPR051315">
    <property type="entry name" value="Bact_Chemotaxis_CheA"/>
</dbReference>
<evidence type="ECO:0000256" key="8">
    <source>
        <dbReference type="ARBA" id="ARBA00022679"/>
    </source>
</evidence>
<protein>
    <recommendedName>
        <fullName evidence="4">Chemotaxis protein CheA</fullName>
        <ecNumber evidence="3">2.7.13.3</ecNumber>
    </recommendedName>
</protein>
<dbReference type="SMART" id="SM01231">
    <property type="entry name" value="H-kinase_dim"/>
    <property type="match status" value="1"/>
</dbReference>
<dbReference type="Pfam" id="PF01584">
    <property type="entry name" value="CheW"/>
    <property type="match status" value="1"/>
</dbReference>
<dbReference type="InterPro" id="IPR002545">
    <property type="entry name" value="CheW-lke_dom"/>
</dbReference>
<evidence type="ECO:0000256" key="13">
    <source>
        <dbReference type="ARBA" id="ARBA00035100"/>
    </source>
</evidence>
<dbReference type="PROSITE" id="PS50851">
    <property type="entry name" value="CHEW"/>
    <property type="match status" value="1"/>
</dbReference>
<keyword evidence="12" id="KW-0902">Two-component regulatory system</keyword>
<dbReference type="InterPro" id="IPR036641">
    <property type="entry name" value="HPT_dom_sf"/>
</dbReference>
<dbReference type="InterPro" id="IPR036061">
    <property type="entry name" value="CheW-like_dom_sf"/>
</dbReference>
<evidence type="ECO:0000313" key="14">
    <source>
        <dbReference type="EMBL" id="BCJ95691.1"/>
    </source>
</evidence>
<dbReference type="Gene3D" id="1.20.120.160">
    <property type="entry name" value="HPT domain"/>
    <property type="match status" value="1"/>
</dbReference>
<dbReference type="SUPFAM" id="SSF50341">
    <property type="entry name" value="CheW-like"/>
    <property type="match status" value="1"/>
</dbReference>
<keyword evidence="11" id="KW-0067">ATP-binding</keyword>
<dbReference type="PANTHER" id="PTHR43395">
    <property type="entry name" value="SENSOR HISTIDINE KINASE CHEA"/>
    <property type="match status" value="1"/>
</dbReference>
<dbReference type="InterPro" id="IPR010808">
    <property type="entry name" value="CheA_P2-bd"/>
</dbReference>
<dbReference type="RefSeq" id="WP_184093474.1">
    <property type="nucleotide sequence ID" value="NZ_AP023367.1"/>
</dbReference>
<keyword evidence="7" id="KW-0597">Phosphoprotein</keyword>
<dbReference type="PROSITE" id="PS50894">
    <property type="entry name" value="HPT"/>
    <property type="match status" value="1"/>
</dbReference>
<dbReference type="SUPFAM" id="SSF55052">
    <property type="entry name" value="CheY-binding domain of CheA"/>
    <property type="match status" value="1"/>
</dbReference>
<keyword evidence="8" id="KW-0808">Transferase</keyword>
<evidence type="ECO:0000256" key="12">
    <source>
        <dbReference type="ARBA" id="ARBA00023012"/>
    </source>
</evidence>
<gene>
    <name evidence="14" type="primary">cheA_3</name>
    <name evidence="14" type="ORF">acsn021_32600</name>
</gene>
<evidence type="ECO:0000256" key="5">
    <source>
        <dbReference type="ARBA" id="ARBA00022490"/>
    </source>
</evidence>
<dbReference type="GO" id="GO:0005524">
    <property type="term" value="F:ATP binding"/>
    <property type="evidence" value="ECO:0007669"/>
    <property type="project" value="UniProtKB-KW"/>
</dbReference>
<dbReference type="Pfam" id="PF02895">
    <property type="entry name" value="H-kinase_dim"/>
    <property type="match status" value="1"/>
</dbReference>
<sequence length="688" mass="77039">MSEQYSNDALLESFIYETIQLTEQLEQTVIASEGKGGFLPEEINKVFRIMHTIKGSASMMRFQDISTLAHTIEDVFFILRENSSTKSGDSLLCDLLLDSVDFIKSELEKIENDMRADGSSSEIITALKKYLTSIKKNQRDAVTHKNTVNSENHTTQFVQSSTKKVSNFGQDVKEEGNRFEVVIYFEENCGMEHVRAYGIVHALKDMVHSITYLPENIGTDASIEAIQANGFRIDLTSNLGYHALHHLLMSTVFLKELKLKQLNKSANEDNGSHISDVLNETELTEEKNETEIRVKKKERTAYHSMISVSVAKLDKLMDLMGELVITEAAVLKKLDIEEMTLDIFHKSARQLSKITSDLQDIVMAIRMLPLSVTFHKMNRVVRDMSKKLEKEVNLILVGEDTEVDKNIIEHISDPLMHLVRNALDHGIENPEERVSLGKTAIGTITLKAENSGSEVLITIKDDGRGLNKDKILTKAKKTGLLDKRESNLTDKEIYKLILLPGFSTKEKSTEFSGRGVGMDVVMKNLETIGGSLGVESRAGEGTTITLKIPLTLAVMEGMNLSVGDSNYIIPINVIKESFHPKEEDIIFHPNGNDMIRIRSKLYPILSLHKIFNVRANALNYSEGILIMVSRDEKSACLFADHLTGQQQVVVRALPEYIQEASERKILEGCTLLSDGRISLILDIPGLIS</sequence>
<dbReference type="PRINTS" id="PR00344">
    <property type="entry name" value="BCTRLSENSOR"/>
</dbReference>
<dbReference type="SUPFAM" id="SSF55874">
    <property type="entry name" value="ATPase domain of HSP90 chaperone/DNA topoisomerase II/histidine kinase"/>
    <property type="match status" value="1"/>
</dbReference>
<dbReference type="AlphaFoldDB" id="A0A6S6RA06"/>
<keyword evidence="15" id="KW-1185">Reference proteome</keyword>
<keyword evidence="9" id="KW-0547">Nucleotide-binding</keyword>
<dbReference type="InterPro" id="IPR003594">
    <property type="entry name" value="HATPase_dom"/>
</dbReference>
<comment type="catalytic activity">
    <reaction evidence="1">
        <text>ATP + protein L-histidine = ADP + protein N-phospho-L-histidine.</text>
        <dbReference type="EC" id="2.7.13.3"/>
    </reaction>
</comment>
<dbReference type="PROSITE" id="PS50109">
    <property type="entry name" value="HIS_KIN"/>
    <property type="match status" value="1"/>
</dbReference>
<dbReference type="Gene3D" id="2.30.30.40">
    <property type="entry name" value="SH3 Domains"/>
    <property type="match status" value="1"/>
</dbReference>
<dbReference type="InterPro" id="IPR036890">
    <property type="entry name" value="HATPase_C_sf"/>
</dbReference>
<dbReference type="Pfam" id="PF07194">
    <property type="entry name" value="P2"/>
    <property type="match status" value="1"/>
</dbReference>